<dbReference type="EMBL" id="BSSD01000009">
    <property type="protein sequence ID" value="GLW94517.1"/>
    <property type="molecule type" value="Genomic_DNA"/>
</dbReference>
<dbReference type="PANTHER" id="PTHR43390">
    <property type="entry name" value="SIGNAL PEPTIDASE I"/>
    <property type="match status" value="1"/>
</dbReference>
<feature type="region of interest" description="Disordered" evidence="8">
    <location>
        <begin position="1"/>
        <end position="66"/>
    </location>
</feature>
<dbReference type="AlphaFoldDB" id="A0A9W6VAP7"/>
<evidence type="ECO:0000256" key="2">
    <source>
        <dbReference type="ARBA" id="ARBA00004401"/>
    </source>
</evidence>
<name>A0A9W6VAP7_9PSEU</name>
<dbReference type="GO" id="GO:0005886">
    <property type="term" value="C:plasma membrane"/>
    <property type="evidence" value="ECO:0007669"/>
    <property type="project" value="UniProtKB-SubCell"/>
</dbReference>
<feature type="active site" evidence="6">
    <location>
        <position position="182"/>
    </location>
</feature>
<dbReference type="InterPro" id="IPR019533">
    <property type="entry name" value="Peptidase_S26"/>
</dbReference>
<feature type="transmembrane region" description="Helical" evidence="7">
    <location>
        <begin position="72"/>
        <end position="94"/>
    </location>
</feature>
<keyword evidence="5 7" id="KW-0378">Hydrolase</keyword>
<feature type="domain" description="Peptidase S26" evidence="9">
    <location>
        <begin position="76"/>
        <end position="273"/>
    </location>
</feature>
<dbReference type="EC" id="3.4.21.89" evidence="4 7"/>
<comment type="similarity">
    <text evidence="3 7">Belongs to the peptidase S26 family.</text>
</comment>
<dbReference type="GO" id="GO:0009003">
    <property type="term" value="F:signal peptidase activity"/>
    <property type="evidence" value="ECO:0007669"/>
    <property type="project" value="UniProtKB-EC"/>
</dbReference>
<sequence>MSDAHGVVPGDGRGTEDLDVVEPDARSESATPRATPDSKTPDSQTPDSGAPGHETGAVATDTERPPKKKRPFWVELPILIGVALVLTIIIQSFIARVFVIPSESMEQTLHGCNGCEGDRILVDRVVYYFRDPEPGDVVVFKRPDTWDADGPVTRSGNAVVAWLQDFGSQFGLAEPSNEDVVKRVIAVGGQTVECCDAQQHVLVDGKPLDEPYINRSYGDEDQRKFDKITIPAGMLWVMGDNRNASADSRIQGGGGSNGFVPVDNVIGKARYIILPPSRWRGVGDHNPQALSAPAWQSGLPAGIGIAAAWPTLWLGRRLRSVLVRGTDKSAG</sequence>
<keyword evidence="7" id="KW-0472">Membrane</keyword>
<dbReference type="CDD" id="cd06530">
    <property type="entry name" value="S26_SPase_I"/>
    <property type="match status" value="1"/>
</dbReference>
<evidence type="ECO:0000256" key="3">
    <source>
        <dbReference type="ARBA" id="ARBA00009370"/>
    </source>
</evidence>
<evidence type="ECO:0000256" key="6">
    <source>
        <dbReference type="PIRSR" id="PIRSR600223-1"/>
    </source>
</evidence>
<feature type="active site" evidence="6">
    <location>
        <position position="104"/>
    </location>
</feature>
<dbReference type="InterPro" id="IPR000223">
    <property type="entry name" value="Pept_S26A_signal_pept_1"/>
</dbReference>
<dbReference type="PANTHER" id="PTHR43390:SF1">
    <property type="entry name" value="CHLOROPLAST PROCESSING PEPTIDASE"/>
    <property type="match status" value="1"/>
</dbReference>
<dbReference type="PRINTS" id="PR00727">
    <property type="entry name" value="LEADERPTASE"/>
</dbReference>
<dbReference type="GO" id="GO:0004252">
    <property type="term" value="F:serine-type endopeptidase activity"/>
    <property type="evidence" value="ECO:0007669"/>
    <property type="project" value="InterPro"/>
</dbReference>
<comment type="catalytic activity">
    <reaction evidence="1 7">
        <text>Cleavage of hydrophobic, N-terminal signal or leader sequences from secreted and periplasmic proteins.</text>
        <dbReference type="EC" id="3.4.21.89"/>
    </reaction>
</comment>
<reference evidence="10" key="1">
    <citation type="submission" date="2023-02" db="EMBL/GenBank/DDBJ databases">
        <title>Actinokineospora globicatena NBRC 15670.</title>
        <authorList>
            <person name="Ichikawa N."/>
            <person name="Sato H."/>
            <person name="Tonouchi N."/>
        </authorList>
    </citation>
    <scope>NUCLEOTIDE SEQUENCE</scope>
    <source>
        <strain evidence="10">NBRC 15670</strain>
    </source>
</reference>
<comment type="caution">
    <text evidence="10">The sequence shown here is derived from an EMBL/GenBank/DDBJ whole genome shotgun (WGS) entry which is preliminary data.</text>
</comment>
<evidence type="ECO:0000256" key="7">
    <source>
        <dbReference type="RuleBase" id="RU362042"/>
    </source>
</evidence>
<keyword evidence="7" id="KW-0812">Transmembrane</keyword>
<dbReference type="GO" id="GO:0006465">
    <property type="term" value="P:signal peptide processing"/>
    <property type="evidence" value="ECO:0007669"/>
    <property type="project" value="InterPro"/>
</dbReference>
<keyword evidence="7" id="KW-0645">Protease</keyword>
<protein>
    <recommendedName>
        <fullName evidence="4 7">Signal peptidase I</fullName>
        <ecNumber evidence="4 7">3.4.21.89</ecNumber>
    </recommendedName>
</protein>
<evidence type="ECO:0000256" key="4">
    <source>
        <dbReference type="ARBA" id="ARBA00013208"/>
    </source>
</evidence>
<dbReference type="NCBIfam" id="TIGR02227">
    <property type="entry name" value="sigpep_I_bact"/>
    <property type="match status" value="1"/>
</dbReference>
<comment type="subcellular location">
    <subcellularLocation>
        <location evidence="2">Cell membrane</location>
        <topology evidence="2">Single-pass type II membrane protein</topology>
    </subcellularLocation>
    <subcellularLocation>
        <location evidence="7">Membrane</location>
        <topology evidence="7">Single-pass type II membrane protein</topology>
    </subcellularLocation>
</comment>
<evidence type="ECO:0000256" key="1">
    <source>
        <dbReference type="ARBA" id="ARBA00000677"/>
    </source>
</evidence>
<dbReference type="Proteomes" id="UP001165042">
    <property type="component" value="Unassembled WGS sequence"/>
</dbReference>
<accession>A0A9W6VAP7</accession>
<proteinExistence type="inferred from homology"/>
<evidence type="ECO:0000259" key="9">
    <source>
        <dbReference type="Pfam" id="PF10502"/>
    </source>
</evidence>
<keyword evidence="11" id="KW-1185">Reference proteome</keyword>
<dbReference type="InterPro" id="IPR036286">
    <property type="entry name" value="LexA/Signal_pep-like_sf"/>
</dbReference>
<dbReference type="SUPFAM" id="SSF51306">
    <property type="entry name" value="LexA/Signal peptidase"/>
    <property type="match status" value="1"/>
</dbReference>
<evidence type="ECO:0000313" key="10">
    <source>
        <dbReference type="EMBL" id="GLW94517.1"/>
    </source>
</evidence>
<organism evidence="10 11">
    <name type="scientific">Actinokineospora globicatena</name>
    <dbReference type="NCBI Taxonomy" id="103729"/>
    <lineage>
        <taxon>Bacteria</taxon>
        <taxon>Bacillati</taxon>
        <taxon>Actinomycetota</taxon>
        <taxon>Actinomycetes</taxon>
        <taxon>Pseudonocardiales</taxon>
        <taxon>Pseudonocardiaceae</taxon>
        <taxon>Actinokineospora</taxon>
    </lineage>
</organism>
<feature type="compositionally biased region" description="Polar residues" evidence="8">
    <location>
        <begin position="28"/>
        <end position="47"/>
    </location>
</feature>
<dbReference type="Pfam" id="PF10502">
    <property type="entry name" value="Peptidase_S26"/>
    <property type="match status" value="1"/>
</dbReference>
<evidence type="ECO:0000313" key="11">
    <source>
        <dbReference type="Proteomes" id="UP001165042"/>
    </source>
</evidence>
<dbReference type="InterPro" id="IPR019758">
    <property type="entry name" value="Pept_S26A_signal_pept_1_CS"/>
</dbReference>
<evidence type="ECO:0000256" key="8">
    <source>
        <dbReference type="SAM" id="MobiDB-lite"/>
    </source>
</evidence>
<evidence type="ECO:0000256" key="5">
    <source>
        <dbReference type="ARBA" id="ARBA00022801"/>
    </source>
</evidence>
<dbReference type="Gene3D" id="2.10.109.10">
    <property type="entry name" value="Umud Fragment, subunit A"/>
    <property type="match status" value="1"/>
</dbReference>
<dbReference type="PROSITE" id="PS00761">
    <property type="entry name" value="SPASE_I_3"/>
    <property type="match status" value="1"/>
</dbReference>
<keyword evidence="7" id="KW-1133">Transmembrane helix</keyword>
<gene>
    <name evidence="10" type="primary">lepB</name>
    <name evidence="10" type="ORF">Aglo03_53330</name>
</gene>